<dbReference type="KEGG" id="poz:I0K15_18940"/>
<dbReference type="EMBL" id="CP064942">
    <property type="protein sequence ID" value="QPH53826.1"/>
    <property type="molecule type" value="Genomic_DNA"/>
</dbReference>
<dbReference type="AlphaFoldDB" id="A0A7S9QD68"/>
<dbReference type="InterPro" id="IPR013096">
    <property type="entry name" value="Cupin_2"/>
</dbReference>
<evidence type="ECO:0000259" key="1">
    <source>
        <dbReference type="Pfam" id="PF07883"/>
    </source>
</evidence>
<keyword evidence="3" id="KW-1185">Reference proteome</keyword>
<dbReference type="PANTHER" id="PTHR36440:SF1">
    <property type="entry name" value="PUTATIVE (AFU_ORTHOLOGUE AFUA_8G07350)-RELATED"/>
    <property type="match status" value="1"/>
</dbReference>
<feature type="domain" description="Cupin type-2" evidence="1">
    <location>
        <begin position="40"/>
        <end position="97"/>
    </location>
</feature>
<dbReference type="SUPFAM" id="SSF51182">
    <property type="entry name" value="RmlC-like cupins"/>
    <property type="match status" value="1"/>
</dbReference>
<dbReference type="InterPro" id="IPR053146">
    <property type="entry name" value="QDO-like"/>
</dbReference>
<reference evidence="2 3" key="1">
    <citation type="submission" date="2020-11" db="EMBL/GenBank/DDBJ databases">
        <title>Description of Pontivivens ytuae sp. nov. isolated from deep sea sediment of Mariana Trench.</title>
        <authorList>
            <person name="Wang Z."/>
            <person name="Sun Q.-L."/>
            <person name="Xu X.-D."/>
            <person name="Tang Y.-Z."/>
            <person name="Zhang J."/>
        </authorList>
    </citation>
    <scope>NUCLEOTIDE SEQUENCE [LARGE SCALE GENOMIC DNA]</scope>
    <source>
        <strain evidence="2 3">MT2928</strain>
    </source>
</reference>
<name>A0A7S9QD68_9RHOB</name>
<dbReference type="PANTHER" id="PTHR36440">
    <property type="entry name" value="PUTATIVE (AFU_ORTHOLOGUE AFUA_8G07350)-RELATED"/>
    <property type="match status" value="1"/>
</dbReference>
<evidence type="ECO:0000313" key="2">
    <source>
        <dbReference type="EMBL" id="QPH53826.1"/>
    </source>
</evidence>
<protein>
    <submittedName>
        <fullName evidence="2">Cupin domain-containing protein</fullName>
    </submittedName>
</protein>
<sequence length="150" mass="15999">MKRQGIHRGAGDGTPNTAFGIARTISISAAETGGAFGVFRETVEEGQGPPLHIHWREHELFTVLSGRVRFVCGEDEFTAGEGDLVMIPPGLQHTFVGVEPAGSVVQVILTPGRGADFFGETEGLNPAEDKARVEEIAAAYDLEFVGPPLR</sequence>
<dbReference type="InterPro" id="IPR011051">
    <property type="entry name" value="RmlC_Cupin_sf"/>
</dbReference>
<evidence type="ECO:0000313" key="3">
    <source>
        <dbReference type="Proteomes" id="UP000594800"/>
    </source>
</evidence>
<dbReference type="Gene3D" id="2.60.120.10">
    <property type="entry name" value="Jelly Rolls"/>
    <property type="match status" value="1"/>
</dbReference>
<proteinExistence type="predicted"/>
<accession>A0A7S9QD68</accession>
<dbReference type="InterPro" id="IPR014710">
    <property type="entry name" value="RmlC-like_jellyroll"/>
</dbReference>
<organism evidence="2 3">
    <name type="scientific">Pontivivens ytuae</name>
    <dbReference type="NCBI Taxonomy" id="2789856"/>
    <lineage>
        <taxon>Bacteria</taxon>
        <taxon>Pseudomonadati</taxon>
        <taxon>Pseudomonadota</taxon>
        <taxon>Alphaproteobacteria</taxon>
        <taxon>Rhodobacterales</taxon>
        <taxon>Paracoccaceae</taxon>
        <taxon>Pontivivens</taxon>
    </lineage>
</organism>
<dbReference type="Pfam" id="PF07883">
    <property type="entry name" value="Cupin_2"/>
    <property type="match status" value="1"/>
</dbReference>
<gene>
    <name evidence="2" type="ORF">I0K15_18940</name>
</gene>
<dbReference type="Proteomes" id="UP000594800">
    <property type="component" value="Chromosome"/>
</dbReference>
<dbReference type="RefSeq" id="WP_196103035.1">
    <property type="nucleotide sequence ID" value="NZ_CP064942.1"/>
</dbReference>